<sequence>MLLHPGGMNLLVERDGESNTPLHTAIRRGNHDFLCAVSGEPSLPLTVKNVRQTIEKGKATWAAIWMRNTFLHDAMYSRSLLAANKLLLAIISLAPDDMLLAQDIHGHTPLHLAVEYSKCTPGRLEIVRELISRRRSVLQKKDFTGHSPYQYHVLSKPASHSGSKPLDTKAAELDLSAGSWGSNRRLGSPDVTDETAKLIQDKLKLESLRDMSCDAAYRCLYIPNEKIELPDQELWFDYMPAPSTDMTFAQFESHWNKLDFETTLKYVSIANIKFKPDKDDDRVVLKGRNDATRILGWLQSKGVKRILHVIVDDMKPNYHSYDAIGRAIARADVEVLDWRRPDLCPSTIFKIGKNLKELYLYWGGNNAILRAWSEAEGLSMLAQYGKLSKIFIFSPEDSPNLSSNMSEQLKGLDDRLIRNWSLVAEKRRPPSQERSASAILDDSATLASGSLRLDSGLFRPCSAGSHISMKHEVAADSEITGPQIIHLAAKTSLESKPADNDRPAAEMDQHRWMQCMENFTTAFLKVRERPARDAENNFKSIRVALIDDGVDTTHSSLQGREYLGRSFAFDDAGQRNYPYWISDSGHGTIMARFIRKICPTADIYIIKVATRPATQDPNRLTIVVASAVDAINHAVDCGARVISMSWSVRRPEDKELRKEFDEAITRAVRQRTIMLCASGDQGKTGNDETYPKHADQENVIRIVAATAMGNNAQYVDEHKIDFLFPGHKIPLRGSNPDKELGYVHEGSSVATAIAAGLATLILECVQVGHFWEVTKPPRSQQSIPDQDSMDSLAIRAGFASMVRSNSRYLWVWETFNHQVCECITDGGRDDQLIEVAKLAKSLLF</sequence>
<dbReference type="InterPro" id="IPR036852">
    <property type="entry name" value="Peptidase_S8/S53_dom_sf"/>
</dbReference>
<keyword evidence="6" id="KW-0865">Zymogen</keyword>
<dbReference type="RefSeq" id="XP_022507891.1">
    <property type="nucleotide sequence ID" value="XM_022659795.1"/>
</dbReference>
<dbReference type="Pfam" id="PF00082">
    <property type="entry name" value="Peptidase_S8"/>
    <property type="match status" value="1"/>
</dbReference>
<dbReference type="AlphaFoldDB" id="A0A177EYB6"/>
<dbReference type="PROSITE" id="PS51892">
    <property type="entry name" value="SUBTILASE"/>
    <property type="match status" value="1"/>
</dbReference>
<keyword evidence="2 7" id="KW-0645">Protease</keyword>
<evidence type="ECO:0000256" key="6">
    <source>
        <dbReference type="ARBA" id="ARBA00023145"/>
    </source>
</evidence>
<reference evidence="9 10" key="1">
    <citation type="submission" date="2016-03" db="EMBL/GenBank/DDBJ databases">
        <title>Draft genome sequence of the Fonsecaea monophora CBS 269.37.</title>
        <authorList>
            <person name="Bombassaro A."/>
            <person name="Vinicius W.A."/>
            <person name="De Hoog S."/>
            <person name="Sun J."/>
            <person name="Souza E.M."/>
            <person name="Raittz R.T."/>
            <person name="Costa F."/>
            <person name="Leao A.C."/>
            <person name="Tadra-Sfeir M.Z."/>
            <person name="Baura V."/>
            <person name="Balsanelli E."/>
            <person name="Pedrosa F.O."/>
            <person name="Moreno L.F."/>
            <person name="Steffens M.B."/>
            <person name="Xi L."/>
            <person name="Bocca A.L."/>
            <person name="Felipe M.S."/>
            <person name="Teixeira M."/>
            <person name="Telles Filho F.Q."/>
            <person name="Azevedo C.M."/>
            <person name="Gomes R."/>
            <person name="Vicente V.A."/>
        </authorList>
    </citation>
    <scope>NUCLEOTIDE SEQUENCE [LARGE SCALE GENOMIC DNA]</scope>
    <source>
        <strain evidence="9 10">CBS 269.37</strain>
    </source>
</reference>
<gene>
    <name evidence="9" type="ORF">AYO21_09866</name>
</gene>
<dbReference type="InterPro" id="IPR000209">
    <property type="entry name" value="Peptidase_S8/S53_dom"/>
</dbReference>
<dbReference type="SUPFAM" id="SSF48403">
    <property type="entry name" value="Ankyrin repeat"/>
    <property type="match status" value="1"/>
</dbReference>
<dbReference type="InterPro" id="IPR050131">
    <property type="entry name" value="Peptidase_S8_subtilisin-like"/>
</dbReference>
<dbReference type="PROSITE" id="PS00136">
    <property type="entry name" value="SUBTILASE_ASP"/>
    <property type="match status" value="1"/>
</dbReference>
<comment type="similarity">
    <text evidence="1 7">Belongs to the peptidase S8 family.</text>
</comment>
<keyword evidence="3" id="KW-0732">Signal</keyword>
<comment type="caution">
    <text evidence="9">The sequence shown here is derived from an EMBL/GenBank/DDBJ whole genome shotgun (WGS) entry which is preliminary data.</text>
</comment>
<dbReference type="GO" id="GO:0004252">
    <property type="term" value="F:serine-type endopeptidase activity"/>
    <property type="evidence" value="ECO:0007669"/>
    <property type="project" value="UniProtKB-UniRule"/>
</dbReference>
<evidence type="ECO:0000256" key="2">
    <source>
        <dbReference type="ARBA" id="ARBA00022670"/>
    </source>
</evidence>
<keyword evidence="10" id="KW-1185">Reference proteome</keyword>
<evidence type="ECO:0000256" key="4">
    <source>
        <dbReference type="ARBA" id="ARBA00022801"/>
    </source>
</evidence>
<keyword evidence="5 7" id="KW-0720">Serine protease</keyword>
<dbReference type="Proteomes" id="UP000077002">
    <property type="component" value="Unassembled WGS sequence"/>
</dbReference>
<dbReference type="GO" id="GO:0006508">
    <property type="term" value="P:proteolysis"/>
    <property type="evidence" value="ECO:0007669"/>
    <property type="project" value="UniProtKB-KW"/>
</dbReference>
<dbReference type="InterPro" id="IPR002110">
    <property type="entry name" value="Ankyrin_rpt"/>
</dbReference>
<protein>
    <recommendedName>
        <fullName evidence="8">Peptidase S8/S53 domain-containing protein</fullName>
    </recommendedName>
</protein>
<dbReference type="Gene3D" id="1.25.40.20">
    <property type="entry name" value="Ankyrin repeat-containing domain"/>
    <property type="match status" value="1"/>
</dbReference>
<proteinExistence type="inferred from homology"/>
<dbReference type="PRINTS" id="PR00723">
    <property type="entry name" value="SUBTILISIN"/>
</dbReference>
<evidence type="ECO:0000256" key="3">
    <source>
        <dbReference type="ARBA" id="ARBA00022729"/>
    </source>
</evidence>
<name>A0A177EYB6_9EURO</name>
<organism evidence="9 10">
    <name type="scientific">Fonsecaea monophora</name>
    <dbReference type="NCBI Taxonomy" id="254056"/>
    <lineage>
        <taxon>Eukaryota</taxon>
        <taxon>Fungi</taxon>
        <taxon>Dikarya</taxon>
        <taxon>Ascomycota</taxon>
        <taxon>Pezizomycotina</taxon>
        <taxon>Eurotiomycetes</taxon>
        <taxon>Chaetothyriomycetidae</taxon>
        <taxon>Chaetothyriales</taxon>
        <taxon>Herpotrichiellaceae</taxon>
        <taxon>Fonsecaea</taxon>
    </lineage>
</organism>
<dbReference type="Pfam" id="PF00023">
    <property type="entry name" value="Ank"/>
    <property type="match status" value="1"/>
</dbReference>
<feature type="domain" description="Peptidase S8/S53" evidence="8">
    <location>
        <begin position="540"/>
        <end position="763"/>
    </location>
</feature>
<evidence type="ECO:0000313" key="10">
    <source>
        <dbReference type="Proteomes" id="UP000077002"/>
    </source>
</evidence>
<dbReference type="PANTHER" id="PTHR43806">
    <property type="entry name" value="PEPTIDASE S8"/>
    <property type="match status" value="1"/>
</dbReference>
<feature type="active site" description="Charge relay system" evidence="7">
    <location>
        <position position="748"/>
    </location>
</feature>
<evidence type="ECO:0000256" key="1">
    <source>
        <dbReference type="ARBA" id="ARBA00011073"/>
    </source>
</evidence>
<dbReference type="PANTHER" id="PTHR43806:SF58">
    <property type="entry name" value="ALKALINE PROTEASE 1-RELATED"/>
    <property type="match status" value="1"/>
</dbReference>
<dbReference type="Gene3D" id="3.40.50.200">
    <property type="entry name" value="Peptidase S8/S53 domain"/>
    <property type="match status" value="1"/>
</dbReference>
<dbReference type="CDD" id="cd07491">
    <property type="entry name" value="Peptidases_S8_7"/>
    <property type="match status" value="1"/>
</dbReference>
<dbReference type="EMBL" id="LVKK01000104">
    <property type="protein sequence ID" value="OAG35939.1"/>
    <property type="molecule type" value="Genomic_DNA"/>
</dbReference>
<evidence type="ECO:0000256" key="7">
    <source>
        <dbReference type="PROSITE-ProRule" id="PRU01240"/>
    </source>
</evidence>
<dbReference type="SUPFAM" id="SSF52743">
    <property type="entry name" value="Subtilisin-like"/>
    <property type="match status" value="1"/>
</dbReference>
<dbReference type="GeneID" id="34604995"/>
<dbReference type="InterPro" id="IPR023827">
    <property type="entry name" value="Peptidase_S8_Asp-AS"/>
</dbReference>
<evidence type="ECO:0000313" key="9">
    <source>
        <dbReference type="EMBL" id="OAG35939.1"/>
    </source>
</evidence>
<dbReference type="SMART" id="SM00248">
    <property type="entry name" value="ANK"/>
    <property type="match status" value="3"/>
</dbReference>
<dbReference type="InterPro" id="IPR036770">
    <property type="entry name" value="Ankyrin_rpt-contain_sf"/>
</dbReference>
<evidence type="ECO:0000256" key="5">
    <source>
        <dbReference type="ARBA" id="ARBA00022825"/>
    </source>
</evidence>
<accession>A0A177EYB6</accession>
<feature type="active site" description="Charge relay system" evidence="7">
    <location>
        <position position="586"/>
    </location>
</feature>
<feature type="active site" description="Charge relay system" evidence="7">
    <location>
        <position position="547"/>
    </location>
</feature>
<keyword evidence="4 7" id="KW-0378">Hydrolase</keyword>
<dbReference type="OrthoDB" id="4133763at2759"/>
<dbReference type="InterPro" id="IPR015500">
    <property type="entry name" value="Peptidase_S8_subtilisin-rel"/>
</dbReference>
<evidence type="ECO:0000259" key="8">
    <source>
        <dbReference type="Pfam" id="PF00082"/>
    </source>
</evidence>